<evidence type="ECO:0000313" key="2">
    <source>
        <dbReference type="EMBL" id="MCV3215703.1"/>
    </source>
</evidence>
<protein>
    <submittedName>
        <fullName evidence="2">BON domain-containing protein</fullName>
    </submittedName>
</protein>
<evidence type="ECO:0000313" key="3">
    <source>
        <dbReference type="Proteomes" id="UP001526143"/>
    </source>
</evidence>
<organism evidence="2 3">
    <name type="scientific">Plectonema radiosum NIES-515</name>
    <dbReference type="NCBI Taxonomy" id="2986073"/>
    <lineage>
        <taxon>Bacteria</taxon>
        <taxon>Bacillati</taxon>
        <taxon>Cyanobacteriota</taxon>
        <taxon>Cyanophyceae</taxon>
        <taxon>Oscillatoriophycideae</taxon>
        <taxon>Oscillatoriales</taxon>
        <taxon>Microcoleaceae</taxon>
        <taxon>Plectonema</taxon>
    </lineage>
</organism>
<dbReference type="RefSeq" id="WP_263747352.1">
    <property type="nucleotide sequence ID" value="NZ_JAOWRF010000279.1"/>
</dbReference>
<accession>A0ABT3B2V6</accession>
<sequence>MAWLQRLFGMEKPDDAQVNPESVAVDDSGEDIAPERVGLNGEYDQSGLAKRVALAFDEDSQFDDIDSLYVAQTGSTVVLKGQVPSQEILDEMVAIASGVSGATDVNTDQVTVG</sequence>
<dbReference type="InterPro" id="IPR007055">
    <property type="entry name" value="BON_dom"/>
</dbReference>
<name>A0ABT3B2V6_9CYAN</name>
<dbReference type="Pfam" id="PF04972">
    <property type="entry name" value="BON"/>
    <property type="match status" value="1"/>
</dbReference>
<dbReference type="Proteomes" id="UP001526143">
    <property type="component" value="Unassembled WGS sequence"/>
</dbReference>
<gene>
    <name evidence="2" type="ORF">OGM63_19670</name>
</gene>
<keyword evidence="3" id="KW-1185">Reference proteome</keyword>
<comment type="caution">
    <text evidence="2">The sequence shown here is derived from an EMBL/GenBank/DDBJ whole genome shotgun (WGS) entry which is preliminary data.</text>
</comment>
<evidence type="ECO:0000259" key="1">
    <source>
        <dbReference type="PROSITE" id="PS50914"/>
    </source>
</evidence>
<dbReference type="EMBL" id="JAOWRF010000279">
    <property type="protein sequence ID" value="MCV3215703.1"/>
    <property type="molecule type" value="Genomic_DNA"/>
</dbReference>
<dbReference type="PROSITE" id="PS50914">
    <property type="entry name" value="BON"/>
    <property type="match status" value="1"/>
</dbReference>
<feature type="domain" description="BON" evidence="1">
    <location>
        <begin position="44"/>
        <end position="113"/>
    </location>
</feature>
<reference evidence="2 3" key="1">
    <citation type="submission" date="2022-10" db="EMBL/GenBank/DDBJ databases">
        <title>Identification of biosynthetic pathway for the production of the potent trypsin inhibitor radiosumin.</title>
        <authorList>
            <person name="Fewer D.P."/>
            <person name="Delbaje E."/>
            <person name="Ouyang X."/>
            <person name="Agostino P.D."/>
            <person name="Wahlsten M."/>
            <person name="Jokela J."/>
            <person name="Permi P."/>
            <person name="Haapaniemi E."/>
            <person name="Koistinen H."/>
        </authorList>
    </citation>
    <scope>NUCLEOTIDE SEQUENCE [LARGE SCALE GENOMIC DNA]</scope>
    <source>
        <strain evidence="2 3">NIES-515</strain>
    </source>
</reference>
<proteinExistence type="predicted"/>